<evidence type="ECO:0000313" key="2">
    <source>
        <dbReference type="Proteomes" id="UP000645390"/>
    </source>
</evidence>
<sequence>MLKFVCRSGQPAYNISVECGQVMKGAVIEKVLLHVLYDIFNFPLTLRIGFSAEMILKGPISYIVLKLGGQNNIATVLIADEDLVLIVNNFRRNAFDKAKGKFMSLNGSSGSIWPGAEVYILVPRSGKDHGKKVNL</sequence>
<dbReference type="Proteomes" id="UP000645390">
    <property type="component" value="Unassembled WGS sequence"/>
</dbReference>
<gene>
    <name evidence="1" type="ORF">GCM10008119_38240</name>
</gene>
<evidence type="ECO:0000313" key="1">
    <source>
        <dbReference type="EMBL" id="GGI29562.1"/>
    </source>
</evidence>
<organism evidence="1 2">
    <name type="scientific">Pedobacter mendelii</name>
    <dbReference type="NCBI Taxonomy" id="1908240"/>
    <lineage>
        <taxon>Bacteria</taxon>
        <taxon>Pseudomonadati</taxon>
        <taxon>Bacteroidota</taxon>
        <taxon>Sphingobacteriia</taxon>
        <taxon>Sphingobacteriales</taxon>
        <taxon>Sphingobacteriaceae</taxon>
        <taxon>Pedobacter</taxon>
    </lineage>
</organism>
<comment type="caution">
    <text evidence="1">The sequence shown here is derived from an EMBL/GenBank/DDBJ whole genome shotgun (WGS) entry which is preliminary data.</text>
</comment>
<keyword evidence="2" id="KW-1185">Reference proteome</keyword>
<protein>
    <submittedName>
        <fullName evidence="1">Uncharacterized protein</fullName>
    </submittedName>
</protein>
<name>A0ABQ2BQ51_9SPHI</name>
<accession>A0ABQ2BQ51</accession>
<proteinExistence type="predicted"/>
<dbReference type="EMBL" id="BMDJ01000026">
    <property type="protein sequence ID" value="GGI29562.1"/>
    <property type="molecule type" value="Genomic_DNA"/>
</dbReference>
<reference evidence="2" key="1">
    <citation type="journal article" date="2019" name="Int. J. Syst. Evol. Microbiol.">
        <title>The Global Catalogue of Microorganisms (GCM) 10K type strain sequencing project: providing services to taxonomists for standard genome sequencing and annotation.</title>
        <authorList>
            <consortium name="The Broad Institute Genomics Platform"/>
            <consortium name="The Broad Institute Genome Sequencing Center for Infectious Disease"/>
            <person name="Wu L."/>
            <person name="Ma J."/>
        </authorList>
    </citation>
    <scope>NUCLEOTIDE SEQUENCE [LARGE SCALE GENOMIC DNA]</scope>
    <source>
        <strain evidence="2">CCM 8939</strain>
    </source>
</reference>